<dbReference type="EMBL" id="JAVYII010000001">
    <property type="protein sequence ID" value="MDT9591599.1"/>
    <property type="molecule type" value="Genomic_DNA"/>
</dbReference>
<dbReference type="Proteomes" id="UP001268542">
    <property type="component" value="Unassembled WGS sequence"/>
</dbReference>
<name>A0ABU3PQV7_9ACTN</name>
<dbReference type="RefSeq" id="WP_315731528.1">
    <property type="nucleotide sequence ID" value="NZ_JAVYII010000001.1"/>
</dbReference>
<evidence type="ECO:0000313" key="3">
    <source>
        <dbReference type="Proteomes" id="UP001268542"/>
    </source>
</evidence>
<evidence type="ECO:0000313" key="2">
    <source>
        <dbReference type="EMBL" id="MDT9591599.1"/>
    </source>
</evidence>
<gene>
    <name evidence="2" type="ORF">RDV89_00875</name>
</gene>
<evidence type="ECO:0000256" key="1">
    <source>
        <dbReference type="SAM" id="Phobius"/>
    </source>
</evidence>
<keyword evidence="3" id="KW-1185">Reference proteome</keyword>
<feature type="transmembrane region" description="Helical" evidence="1">
    <location>
        <begin position="31"/>
        <end position="56"/>
    </location>
</feature>
<sequence>MSTLHACSARPSPKHLAAEAVTRGAPGWLNLLVLVLAWDAIKIGLLAIAVLLRWVGLAARGTVGRRNDRRPAASYS</sequence>
<keyword evidence="1" id="KW-0812">Transmembrane</keyword>
<reference evidence="2 3" key="1">
    <citation type="submission" date="2023-08" db="EMBL/GenBank/DDBJ databases">
        <title>Nocardioides seae sp. nov., a bacterium isolated from a soil.</title>
        <authorList>
            <person name="Wang X."/>
        </authorList>
    </citation>
    <scope>NUCLEOTIDE SEQUENCE [LARGE SCALE GENOMIC DNA]</scope>
    <source>
        <strain evidence="2 3">YZH12</strain>
    </source>
</reference>
<protein>
    <submittedName>
        <fullName evidence="2">Uncharacterized protein</fullName>
    </submittedName>
</protein>
<comment type="caution">
    <text evidence="2">The sequence shown here is derived from an EMBL/GenBank/DDBJ whole genome shotgun (WGS) entry which is preliminary data.</text>
</comment>
<proteinExistence type="predicted"/>
<accession>A0ABU3PQV7</accession>
<keyword evidence="1" id="KW-0472">Membrane</keyword>
<keyword evidence="1" id="KW-1133">Transmembrane helix</keyword>
<organism evidence="2 3">
    <name type="scientific">Nocardioides imazamoxiresistens</name>
    <dbReference type="NCBI Taxonomy" id="3231893"/>
    <lineage>
        <taxon>Bacteria</taxon>
        <taxon>Bacillati</taxon>
        <taxon>Actinomycetota</taxon>
        <taxon>Actinomycetes</taxon>
        <taxon>Propionibacteriales</taxon>
        <taxon>Nocardioidaceae</taxon>
        <taxon>Nocardioides</taxon>
    </lineage>
</organism>